<sequence length="204" mass="22486">MSVLDGLKPRGAKAQALVAELKEKPLALKTEFALGVVLKTPLFATECSYPLGAVDDSGQPLDCIEPTDCFKRVVMAAKENNINAIMAEHARLIGVKRKNERKAKGLERIAFEPSNNKQADRQARARTFDDKLKAALGVAVYGAEGVGHSVLFDLMWPAETFLIHDVRYEAYRFLIDTLDQALRTARPHDLAPILQASVARMEAL</sequence>
<gene>
    <name evidence="1" type="ORF">F0U83_05810</name>
</gene>
<dbReference type="EMBL" id="CP043869">
    <property type="protein sequence ID" value="QEQ96260.1"/>
    <property type="molecule type" value="Genomic_DNA"/>
</dbReference>
<protein>
    <submittedName>
        <fullName evidence="1">Uncharacterized protein</fullName>
    </submittedName>
</protein>
<name>A0A5P1R9F8_9GAMM</name>
<evidence type="ECO:0000313" key="1">
    <source>
        <dbReference type="EMBL" id="QEQ96260.1"/>
    </source>
</evidence>
<organism evidence="1 2">
    <name type="scientific">Neptunomonas concharum</name>
    <dbReference type="NCBI Taxonomy" id="1031538"/>
    <lineage>
        <taxon>Bacteria</taxon>
        <taxon>Pseudomonadati</taxon>
        <taxon>Pseudomonadota</taxon>
        <taxon>Gammaproteobacteria</taxon>
        <taxon>Oceanospirillales</taxon>
        <taxon>Oceanospirillaceae</taxon>
        <taxon>Neptunomonas</taxon>
    </lineage>
</organism>
<dbReference type="RefSeq" id="WP_138988640.1">
    <property type="nucleotide sequence ID" value="NZ_CP043869.1"/>
</dbReference>
<keyword evidence="2" id="KW-1185">Reference proteome</keyword>
<proteinExistence type="predicted"/>
<dbReference type="Proteomes" id="UP000324760">
    <property type="component" value="Chromosome"/>
</dbReference>
<reference evidence="1 2" key="1">
    <citation type="journal article" date="2019" name="Biochem. Eng. J.">
        <title>Metabolic engineering of the marine bacteria Neptunomonas concharum for the production of acetoin and meso-2,3-butanediol from acetate.</title>
        <authorList>
            <person name="Li W."/>
            <person name="Pu N."/>
            <person name="Liu C.-X."/>
            <person name="Yuan Q.-P."/>
            <person name="Li Z.-J."/>
        </authorList>
    </citation>
    <scope>NUCLEOTIDE SEQUENCE [LARGE SCALE GENOMIC DNA]</scope>
    <source>
        <strain evidence="1 2">JCM17730</strain>
    </source>
</reference>
<dbReference type="KEGG" id="ncu:F0U83_05810"/>
<evidence type="ECO:0000313" key="2">
    <source>
        <dbReference type="Proteomes" id="UP000324760"/>
    </source>
</evidence>
<dbReference type="AlphaFoldDB" id="A0A5P1R9F8"/>
<accession>A0A5P1R9F8</accession>